<dbReference type="InterPro" id="IPR023586">
    <property type="entry name" value="Ile-tRNA-ligase_type2"/>
</dbReference>
<evidence type="ECO:0000256" key="5">
    <source>
        <dbReference type="ARBA" id="ARBA00022490"/>
    </source>
</evidence>
<dbReference type="PROSITE" id="PS00178">
    <property type="entry name" value="AA_TRNA_LIGASE_I"/>
    <property type="match status" value="1"/>
</dbReference>
<keyword evidence="8 15" id="KW-0547">Nucleotide-binding</keyword>
<dbReference type="InterPro" id="IPR014729">
    <property type="entry name" value="Rossmann-like_a/b/a_fold"/>
</dbReference>
<dbReference type="KEGG" id="ica:Intca_2214"/>
<dbReference type="Gene3D" id="3.90.740.10">
    <property type="entry name" value="Valyl/Leucyl/Isoleucyl-tRNA synthetase, editing domain"/>
    <property type="match status" value="1"/>
</dbReference>
<dbReference type="HAMAP" id="MF_02003">
    <property type="entry name" value="Ile_tRNA_synth_type2"/>
    <property type="match status" value="1"/>
</dbReference>
<evidence type="ECO:0000256" key="1">
    <source>
        <dbReference type="ARBA" id="ARBA00001947"/>
    </source>
</evidence>
<comment type="similarity">
    <text evidence="3 15">Belongs to the class-I aminoacyl-tRNA synthetase family. IleS type 2 subfamily.</text>
</comment>
<protein>
    <recommendedName>
        <fullName evidence="15">Isoleucine--tRNA ligase</fullName>
        <ecNumber evidence="15">6.1.1.5</ecNumber>
    </recommendedName>
    <alternativeName>
        <fullName evidence="15">Isoleucyl-tRNA synthetase</fullName>
        <shortName evidence="15">IleRS</shortName>
    </alternativeName>
</protein>
<dbReference type="GO" id="GO:0005737">
    <property type="term" value="C:cytoplasm"/>
    <property type="evidence" value="ECO:0007669"/>
    <property type="project" value="UniProtKB-SubCell"/>
</dbReference>
<dbReference type="STRING" id="710696.Intca_2214"/>
<evidence type="ECO:0000256" key="16">
    <source>
        <dbReference type="SAM" id="MobiDB-lite"/>
    </source>
</evidence>
<dbReference type="HOGENOM" id="CLU_001493_1_1_11"/>
<dbReference type="SUPFAM" id="SSF47323">
    <property type="entry name" value="Anticodon-binding domain of a subclass of class I aminoacyl-tRNA synthetases"/>
    <property type="match status" value="1"/>
</dbReference>
<dbReference type="Proteomes" id="UP000008914">
    <property type="component" value="Chromosome"/>
</dbReference>
<evidence type="ECO:0000256" key="10">
    <source>
        <dbReference type="ARBA" id="ARBA00022840"/>
    </source>
</evidence>
<dbReference type="GO" id="GO:0004822">
    <property type="term" value="F:isoleucine-tRNA ligase activity"/>
    <property type="evidence" value="ECO:0007669"/>
    <property type="project" value="UniProtKB-UniRule"/>
</dbReference>
<dbReference type="GO" id="GO:0006428">
    <property type="term" value="P:isoleucyl-tRNA aminoacylation"/>
    <property type="evidence" value="ECO:0007669"/>
    <property type="project" value="UniProtKB-UniRule"/>
</dbReference>
<dbReference type="OrthoDB" id="9810365at2"/>
<comment type="subunit">
    <text evidence="4 15">Monomer.</text>
</comment>
<dbReference type="FunFam" id="3.40.50.620:FF:000075">
    <property type="entry name" value="Isoleucine--tRNA ligase"/>
    <property type="match status" value="1"/>
</dbReference>
<feature type="region of interest" description="Disordered" evidence="16">
    <location>
        <begin position="1"/>
        <end position="23"/>
    </location>
</feature>
<dbReference type="SUPFAM" id="SSF50677">
    <property type="entry name" value="ValRS/IleRS/LeuRS editing domain"/>
    <property type="match status" value="1"/>
</dbReference>
<dbReference type="Gene3D" id="3.40.50.620">
    <property type="entry name" value="HUPs"/>
    <property type="match status" value="2"/>
</dbReference>
<keyword evidence="9 15" id="KW-0862">Zinc</keyword>
<dbReference type="Pfam" id="PF19302">
    <property type="entry name" value="DUF5915"/>
    <property type="match status" value="1"/>
</dbReference>
<keyword evidence="11 15" id="KW-0648">Protein biosynthesis</keyword>
<reference evidence="19 20" key="1">
    <citation type="journal article" date="2010" name="Stand. Genomic Sci.">
        <title>Complete genome sequence of Intrasporangium calvum type strain (7 KIP).</title>
        <authorList>
            <person name="Del Rio T.G."/>
            <person name="Chertkov O."/>
            <person name="Yasawong M."/>
            <person name="Lucas S."/>
            <person name="Deshpande S."/>
            <person name="Cheng J.F."/>
            <person name="Detter C."/>
            <person name="Tapia R."/>
            <person name="Han C."/>
            <person name="Goodwin L."/>
            <person name="Pitluck S."/>
            <person name="Liolios K."/>
            <person name="Ivanova N."/>
            <person name="Mavromatis K."/>
            <person name="Pati A."/>
            <person name="Chen A."/>
            <person name="Palaniappan K."/>
            <person name="Land M."/>
            <person name="Hauser L."/>
            <person name="Chang Y.J."/>
            <person name="Jeffries C.D."/>
            <person name="Rohde M."/>
            <person name="Pukall R."/>
            <person name="Sikorski J."/>
            <person name="Goker M."/>
            <person name="Woyke T."/>
            <person name="Bristow J."/>
            <person name="Eisen J.A."/>
            <person name="Markowitz V."/>
            <person name="Hugenholtz P."/>
            <person name="Kyrpides N.C."/>
            <person name="Klenk H.P."/>
            <person name="Lapidus A."/>
        </authorList>
    </citation>
    <scope>NUCLEOTIDE SEQUENCE [LARGE SCALE GENOMIC DNA]</scope>
    <source>
        <strain evidence="20">ATCC 23552 / DSM 43043 / JCM 3097 / NBRC 12989 / 7 KIP</strain>
    </source>
</reference>
<dbReference type="FunFam" id="3.40.50.620:FF:000063">
    <property type="entry name" value="Isoleucine--tRNA ligase"/>
    <property type="match status" value="1"/>
</dbReference>
<keyword evidence="10 15" id="KW-0067">ATP-binding</keyword>
<evidence type="ECO:0000313" key="20">
    <source>
        <dbReference type="Proteomes" id="UP000008914"/>
    </source>
</evidence>
<feature type="domain" description="Aminoacyl-tRNA synthetase class Ia" evidence="17">
    <location>
        <begin position="33"/>
        <end position="674"/>
    </location>
</feature>
<comment type="function">
    <text evidence="13 15">Catalyzes the attachment of isoleucine to tRNA(Ile). As IleRS can inadvertently accommodate and process structurally similar amino acids such as valine, to avoid such errors it has two additional distinct tRNA(Ile)-dependent editing activities. One activity is designated as 'pretransfer' editing and involves the hydrolysis of activated Val-AMP. The other activity is designated 'posttransfer' editing and involves deacylation of mischarged Val-tRNA(Ile).</text>
</comment>
<dbReference type="NCBIfam" id="TIGR00392">
    <property type="entry name" value="ileS"/>
    <property type="match status" value="1"/>
</dbReference>
<dbReference type="Gene3D" id="1.10.730.10">
    <property type="entry name" value="Isoleucyl-tRNA Synthetase, Domain 1"/>
    <property type="match status" value="1"/>
</dbReference>
<comment type="catalytic activity">
    <reaction evidence="14 15">
        <text>tRNA(Ile) + L-isoleucine + ATP = L-isoleucyl-tRNA(Ile) + AMP + diphosphate</text>
        <dbReference type="Rhea" id="RHEA:11060"/>
        <dbReference type="Rhea" id="RHEA-COMP:9666"/>
        <dbReference type="Rhea" id="RHEA-COMP:9695"/>
        <dbReference type="ChEBI" id="CHEBI:30616"/>
        <dbReference type="ChEBI" id="CHEBI:33019"/>
        <dbReference type="ChEBI" id="CHEBI:58045"/>
        <dbReference type="ChEBI" id="CHEBI:78442"/>
        <dbReference type="ChEBI" id="CHEBI:78528"/>
        <dbReference type="ChEBI" id="CHEBI:456215"/>
        <dbReference type="EC" id="6.1.1.5"/>
    </reaction>
</comment>
<dbReference type="InterPro" id="IPR002300">
    <property type="entry name" value="aa-tRNA-synth_Ia"/>
</dbReference>
<dbReference type="InterPro" id="IPR001412">
    <property type="entry name" value="aa-tRNA-synth_I_CS"/>
</dbReference>
<dbReference type="InterPro" id="IPR009008">
    <property type="entry name" value="Val/Leu/Ile-tRNA-synth_edit"/>
</dbReference>
<organism evidence="19 20">
    <name type="scientific">Intrasporangium calvum (strain ATCC 23552 / DSM 43043 / JCM 3097 / NBRC 12989 / NCIMB 10167 / NRRL B-3866 / 7 KIP)</name>
    <dbReference type="NCBI Taxonomy" id="710696"/>
    <lineage>
        <taxon>Bacteria</taxon>
        <taxon>Bacillati</taxon>
        <taxon>Actinomycetota</taxon>
        <taxon>Actinomycetes</taxon>
        <taxon>Micrococcales</taxon>
        <taxon>Intrasporangiaceae</taxon>
        <taxon>Intrasporangium</taxon>
    </lineage>
</organism>
<evidence type="ECO:0000256" key="7">
    <source>
        <dbReference type="ARBA" id="ARBA00022723"/>
    </source>
</evidence>
<evidence type="ECO:0000256" key="2">
    <source>
        <dbReference type="ARBA" id="ARBA00004496"/>
    </source>
</evidence>
<proteinExistence type="inferred from homology"/>
<dbReference type="GO" id="GO:0005524">
    <property type="term" value="F:ATP binding"/>
    <property type="evidence" value="ECO:0007669"/>
    <property type="project" value="UniProtKB-UniRule"/>
</dbReference>
<dbReference type="CDD" id="cd07961">
    <property type="entry name" value="Anticodon_Ia_Ile_ABEc"/>
    <property type="match status" value="1"/>
</dbReference>
<dbReference type="GO" id="GO:0002161">
    <property type="term" value="F:aminoacyl-tRNA deacylase activity"/>
    <property type="evidence" value="ECO:0007669"/>
    <property type="project" value="InterPro"/>
</dbReference>
<feature type="short sequence motif" description="'HIGH' region" evidence="15">
    <location>
        <begin position="67"/>
        <end position="77"/>
    </location>
</feature>
<dbReference type="eggNOG" id="COG0060">
    <property type="taxonomic scope" value="Bacteria"/>
</dbReference>
<dbReference type="InterPro" id="IPR009080">
    <property type="entry name" value="tRNAsynth_Ia_anticodon-bd"/>
</dbReference>
<dbReference type="EC" id="6.1.1.5" evidence="15"/>
<dbReference type="InterPro" id="IPR033709">
    <property type="entry name" value="Anticodon_Ile_ABEc"/>
</dbReference>
<dbReference type="RefSeq" id="WP_013493038.1">
    <property type="nucleotide sequence ID" value="NC_014830.1"/>
</dbReference>
<dbReference type="InterPro" id="IPR002301">
    <property type="entry name" value="Ile-tRNA-ligase"/>
</dbReference>
<evidence type="ECO:0000256" key="12">
    <source>
        <dbReference type="ARBA" id="ARBA00023146"/>
    </source>
</evidence>
<name>E6SE75_INTC7</name>
<feature type="short sequence motif" description="'KMSKS' region" evidence="15">
    <location>
        <begin position="640"/>
        <end position="644"/>
    </location>
</feature>
<feature type="binding site" evidence="15">
    <location>
        <position position="643"/>
    </location>
    <ligand>
        <name>ATP</name>
        <dbReference type="ChEBI" id="CHEBI:30616"/>
    </ligand>
</feature>
<keyword evidence="20" id="KW-1185">Reference proteome</keyword>
<keyword evidence="5 15" id="KW-0963">Cytoplasm</keyword>
<evidence type="ECO:0000256" key="9">
    <source>
        <dbReference type="ARBA" id="ARBA00022833"/>
    </source>
</evidence>
<comment type="domain">
    <text evidence="15">IleRS has two distinct active sites: one for aminoacylation and one for editing. The misactivated valine is translocated from the active site to the editing site, which sterically excludes the correctly activated isoleucine. The single editing site contains two valyl binding pockets, one specific for each substrate (Val-AMP or Val-tRNA(Ile)).</text>
</comment>
<evidence type="ECO:0000259" key="17">
    <source>
        <dbReference type="Pfam" id="PF00133"/>
    </source>
</evidence>
<evidence type="ECO:0000259" key="18">
    <source>
        <dbReference type="Pfam" id="PF08264"/>
    </source>
</evidence>
<evidence type="ECO:0000256" key="13">
    <source>
        <dbReference type="ARBA" id="ARBA00025217"/>
    </source>
</evidence>
<evidence type="ECO:0000256" key="6">
    <source>
        <dbReference type="ARBA" id="ARBA00022598"/>
    </source>
</evidence>
<dbReference type="InterPro" id="IPR013155">
    <property type="entry name" value="M/V/L/I-tRNA-synth_anticd-bd"/>
</dbReference>
<dbReference type="Pfam" id="PF00133">
    <property type="entry name" value="tRNA-synt_1"/>
    <property type="match status" value="1"/>
</dbReference>
<dbReference type="EMBL" id="CP002343">
    <property type="protein sequence ID" value="ADU48723.1"/>
    <property type="molecule type" value="Genomic_DNA"/>
</dbReference>
<evidence type="ECO:0000313" key="19">
    <source>
        <dbReference type="EMBL" id="ADU48723.1"/>
    </source>
</evidence>
<gene>
    <name evidence="15" type="primary">ileS</name>
    <name evidence="19" type="ordered locus">Intca_2214</name>
</gene>
<evidence type="ECO:0000256" key="15">
    <source>
        <dbReference type="HAMAP-Rule" id="MF_02003"/>
    </source>
</evidence>
<evidence type="ECO:0000256" key="3">
    <source>
        <dbReference type="ARBA" id="ARBA00007078"/>
    </source>
</evidence>
<dbReference type="PANTHER" id="PTHR42780:SF1">
    <property type="entry name" value="ISOLEUCINE--TRNA LIGASE, CYTOPLASMIC"/>
    <property type="match status" value="1"/>
</dbReference>
<evidence type="ECO:0000256" key="11">
    <source>
        <dbReference type="ARBA" id="ARBA00022917"/>
    </source>
</evidence>
<sequence length="1107" mass="122732">MVYPKVSTDPSGAVDSRAGVPSSPRFPEIEERVLKYWDEDGTFIASVENRAAGESGANEFVFYDGPPFANGLPHYGHLLTGYVKDIVPRYQTMRGRRVERRFGWDTHGLPAELEAQRQLGLKTKQDILDLGIDTFNDACRASVLKYTGEWRDYVTRQARWVDFDHDYKTLEPGYMESVIWAFKTLYDKGLVYEGFRVLPYCWNDQTPLSNHELRMDDDVYKMRQDPAVTIGYRLETGELALVWTTTPWTVPSNIAMAVHPDIDYVVVESDFSGTTERYVIAEARLASYRKELGGSDPESLQDRVVQRLKGSQLVGRSYTPPFSYYLGHPKGHVVLPADYVTIEDGTGLVHIASAFGEEDKVLTDAFGIDVVVPVGPDGRFTHPITEYEGMHVFDANAHIVDHLKARTRGEGEMGSTTEGTVLLRRETYDHSYPHCWRCREPLIYMAVSSWFVEVTKIKERMLELNQEIAWTPSHIKDGQFGKWLANARDWSISRNRFWGSPIPVWRSDSPEYPRIDVYGSFEELERDFGVAVTDLHRPFIDSLTRPNPDDPTGQSTMRRVEDVLDVWFDSGSMSFAQVHYPFENAEWFEHHFPGDFIVEYIGQTRGWFYTLHVLATALFDRPAFKSCISHGIVLGSDGQKMSKSLQNYPDVTEVFDRDGADAMRWFLMSSPILRGGNLVVTEQGIRDGVRQVMIPLWNAWSFFALYANTARGGSGYAAQRSTASPDVLDRYLLAKVREFVAEMTEELDAYEIAAACDTMRSFLDVLTNWYIRRSRDRFWGGESAESLAAFDTLWTALEMVTRAIAPLLPLTTEEIWRGLTGERSVHLADYPDAGELPADHELVLAMDRAREVCSVGSSLRKANGLRARLPLSGLTVVAPEPGKLEPFGSIIRDELNVKTITFVDVETASEADFGVTQRLAVNARAAGPRLGKDVQAAIRGSKTGDWSVSADGLVTSGGLELLAGEYTLETVVAGEGRHPGEAAGSGAPATAAATAAATAMLPGGGFIVLDTHVTPELATEGVARDLVRAIQQARRDAGLHVSDRISLTIQGAPEVFEATVTHRDLLVAETLATQFSSAGPEHPLADGTGTTVTVGDGAPATIVVAKA</sequence>
<evidence type="ECO:0000256" key="8">
    <source>
        <dbReference type="ARBA" id="ARBA00022741"/>
    </source>
</evidence>
<evidence type="ECO:0000256" key="4">
    <source>
        <dbReference type="ARBA" id="ARBA00011245"/>
    </source>
</evidence>
<keyword evidence="7 15" id="KW-0479">Metal-binding</keyword>
<dbReference type="SUPFAM" id="SSF52374">
    <property type="entry name" value="Nucleotidylyl transferase"/>
    <property type="match status" value="1"/>
</dbReference>
<feature type="domain" description="Methionyl/Valyl/Leucyl/Isoleucyl-tRNA synthetase anticodon-binding" evidence="18">
    <location>
        <begin position="729"/>
        <end position="872"/>
    </location>
</feature>
<accession>E6SE75</accession>
<keyword evidence="12 15" id="KW-0030">Aminoacyl-tRNA synthetase</keyword>
<dbReference type="PRINTS" id="PR00984">
    <property type="entry name" value="TRNASYNTHILE"/>
</dbReference>
<dbReference type="GO" id="GO:0000049">
    <property type="term" value="F:tRNA binding"/>
    <property type="evidence" value="ECO:0007669"/>
    <property type="project" value="InterPro"/>
</dbReference>
<evidence type="ECO:0000256" key="14">
    <source>
        <dbReference type="ARBA" id="ARBA00048359"/>
    </source>
</evidence>
<comment type="subcellular location">
    <subcellularLocation>
        <location evidence="2 15">Cytoplasm</location>
    </subcellularLocation>
</comment>
<comment type="cofactor">
    <cofactor evidence="1 15">
        <name>Zn(2+)</name>
        <dbReference type="ChEBI" id="CHEBI:29105"/>
    </cofactor>
</comment>
<dbReference type="PANTHER" id="PTHR42780">
    <property type="entry name" value="SOLEUCYL-TRNA SYNTHETASE"/>
    <property type="match status" value="1"/>
</dbReference>
<dbReference type="CDD" id="cd00818">
    <property type="entry name" value="IleRS_core"/>
    <property type="match status" value="1"/>
</dbReference>
<dbReference type="Pfam" id="PF08264">
    <property type="entry name" value="Anticodon_1"/>
    <property type="match status" value="1"/>
</dbReference>
<dbReference type="GO" id="GO:0008270">
    <property type="term" value="F:zinc ion binding"/>
    <property type="evidence" value="ECO:0007669"/>
    <property type="project" value="UniProtKB-UniRule"/>
</dbReference>
<keyword evidence="6 15" id="KW-0436">Ligase</keyword>
<dbReference type="AlphaFoldDB" id="E6SE75"/>